<dbReference type="PANTHER" id="PTHR43280:SF34">
    <property type="entry name" value="ARAC-FAMILY TRANSCRIPTIONAL REGULATOR"/>
    <property type="match status" value="1"/>
</dbReference>
<proteinExistence type="predicted"/>
<evidence type="ECO:0000313" key="8">
    <source>
        <dbReference type="Proteomes" id="UP001518925"/>
    </source>
</evidence>
<dbReference type="PROSITE" id="PS01124">
    <property type="entry name" value="HTH_ARAC_FAMILY_2"/>
    <property type="match status" value="1"/>
</dbReference>
<dbReference type="Gene3D" id="1.10.10.60">
    <property type="entry name" value="Homeodomain-like"/>
    <property type="match status" value="2"/>
</dbReference>
<evidence type="ECO:0000256" key="3">
    <source>
        <dbReference type="ARBA" id="ARBA00023163"/>
    </source>
</evidence>
<dbReference type="PROSITE" id="PS50110">
    <property type="entry name" value="RESPONSE_REGULATORY"/>
    <property type="match status" value="1"/>
</dbReference>
<keyword evidence="8" id="KW-1185">Reference proteome</keyword>
<dbReference type="SUPFAM" id="SSF46689">
    <property type="entry name" value="Homeodomain-like"/>
    <property type="match status" value="1"/>
</dbReference>
<dbReference type="InterPro" id="IPR018062">
    <property type="entry name" value="HTH_AraC-typ_CS"/>
</dbReference>
<comment type="caution">
    <text evidence="4">Lacks conserved residue(s) required for the propagation of feature annotation.</text>
</comment>
<feature type="domain" description="HTH araC/xylS-type" evidence="5">
    <location>
        <begin position="393"/>
        <end position="492"/>
    </location>
</feature>
<dbReference type="EMBL" id="JAFELM010000008">
    <property type="protein sequence ID" value="MBM6616270.1"/>
    <property type="molecule type" value="Genomic_DNA"/>
</dbReference>
<dbReference type="Proteomes" id="UP001518925">
    <property type="component" value="Unassembled WGS sequence"/>
</dbReference>
<dbReference type="InterPro" id="IPR009057">
    <property type="entry name" value="Homeodomain-like_sf"/>
</dbReference>
<organism evidence="7 8">
    <name type="scientific">Bacillus suaedaesalsae</name>
    <dbReference type="NCBI Taxonomy" id="2810349"/>
    <lineage>
        <taxon>Bacteria</taxon>
        <taxon>Bacillati</taxon>
        <taxon>Bacillota</taxon>
        <taxon>Bacilli</taxon>
        <taxon>Bacillales</taxon>
        <taxon>Bacillaceae</taxon>
        <taxon>Bacillus</taxon>
    </lineage>
</organism>
<dbReference type="RefSeq" id="WP_204201662.1">
    <property type="nucleotide sequence ID" value="NZ_JAFELM010000008.1"/>
</dbReference>
<protein>
    <submittedName>
        <fullName evidence="7">Helix-turn-helix domain-containing protein</fullName>
    </submittedName>
</protein>
<dbReference type="InterPro" id="IPR018060">
    <property type="entry name" value="HTH_AraC"/>
</dbReference>
<evidence type="ECO:0000256" key="2">
    <source>
        <dbReference type="ARBA" id="ARBA00023125"/>
    </source>
</evidence>
<dbReference type="SUPFAM" id="SSF52172">
    <property type="entry name" value="CheY-like"/>
    <property type="match status" value="1"/>
</dbReference>
<evidence type="ECO:0000259" key="5">
    <source>
        <dbReference type="PROSITE" id="PS01124"/>
    </source>
</evidence>
<evidence type="ECO:0000256" key="1">
    <source>
        <dbReference type="ARBA" id="ARBA00023015"/>
    </source>
</evidence>
<accession>A0ABS2DCT1</accession>
<reference evidence="7 8" key="1">
    <citation type="submission" date="2021-02" db="EMBL/GenBank/DDBJ databases">
        <title>Bacillus sp. RD4P76, an endophyte from a halophyte.</title>
        <authorList>
            <person name="Sun J.-Q."/>
        </authorList>
    </citation>
    <scope>NUCLEOTIDE SEQUENCE [LARGE SCALE GENOMIC DNA]</scope>
    <source>
        <strain evidence="7 8">RD4P76</strain>
    </source>
</reference>
<keyword evidence="2" id="KW-0238">DNA-binding</keyword>
<dbReference type="InterPro" id="IPR020449">
    <property type="entry name" value="Tscrpt_reg_AraC-type_HTH"/>
</dbReference>
<evidence type="ECO:0000313" key="7">
    <source>
        <dbReference type="EMBL" id="MBM6616270.1"/>
    </source>
</evidence>
<dbReference type="InterPro" id="IPR001789">
    <property type="entry name" value="Sig_transdc_resp-reg_receiver"/>
</dbReference>
<dbReference type="InterPro" id="IPR011006">
    <property type="entry name" value="CheY-like_superfamily"/>
</dbReference>
<feature type="domain" description="Response regulatory" evidence="6">
    <location>
        <begin position="3"/>
        <end position="119"/>
    </location>
</feature>
<keyword evidence="1" id="KW-0805">Transcription regulation</keyword>
<evidence type="ECO:0000256" key="4">
    <source>
        <dbReference type="PROSITE-ProRule" id="PRU00169"/>
    </source>
</evidence>
<name>A0ABS2DCT1_9BACI</name>
<dbReference type="PANTHER" id="PTHR43280">
    <property type="entry name" value="ARAC-FAMILY TRANSCRIPTIONAL REGULATOR"/>
    <property type="match status" value="1"/>
</dbReference>
<dbReference type="Pfam" id="PF12833">
    <property type="entry name" value="HTH_18"/>
    <property type="match status" value="1"/>
</dbReference>
<evidence type="ECO:0000259" key="6">
    <source>
        <dbReference type="PROSITE" id="PS50110"/>
    </source>
</evidence>
<keyword evidence="3" id="KW-0804">Transcription</keyword>
<dbReference type="Gene3D" id="3.40.50.2300">
    <property type="match status" value="1"/>
</dbReference>
<dbReference type="Pfam" id="PF00072">
    <property type="entry name" value="Response_reg"/>
    <property type="match status" value="1"/>
</dbReference>
<dbReference type="PRINTS" id="PR00032">
    <property type="entry name" value="HTHARAC"/>
</dbReference>
<comment type="caution">
    <text evidence="7">The sequence shown here is derived from an EMBL/GenBank/DDBJ whole genome shotgun (WGS) entry which is preliminary data.</text>
</comment>
<dbReference type="SMART" id="SM00342">
    <property type="entry name" value="HTH_ARAC"/>
    <property type="match status" value="1"/>
</dbReference>
<sequence>MTKLLIADRDRNERTGINWLVNSYAIPFEKVLLSGSVKEVIQLIESEIPDVLCLELDMIPIEKLPLIKELKNRYNMQVIAMTTEATYERAFQGIQLGVIDLWVKPLSPDVVKRVLSKSCINAEQLGEKGKTIPKKETPQLSYQSIFHYQESTIGQHQIMLIKLEEESKQHSLLSFIHNYPFTNPPVILPLSDMIVCIFSITGPSKKHMLSNIGNQILREWEESYSEALSIIIYDPETSLSLHEKYIHAKQLLETRFYKGTRKLFYITEKIEWLGRDPFLTPVEQRLWIEMLGQGKREQLKEWMYNEFLQQEEPFSDPGLQRIRLTSILAQVSRYMKSHGITGDSIQNNYLHIFNVILYNPILYRIVQEFLLFIYEVLDLATKQNQTLRKDLVEQAIQFMEGNYSHPEITLEDVAEFVDRSPAYLSSLFTKSQGISFKGKLTELRIRAAEKLLLETNLPIQEIARKSGFEHANYFSKIFKERIGITPRMYKNRKKSLKL</sequence>
<gene>
    <name evidence="7" type="ORF">JR050_01050</name>
</gene>
<dbReference type="PROSITE" id="PS00041">
    <property type="entry name" value="HTH_ARAC_FAMILY_1"/>
    <property type="match status" value="1"/>
</dbReference>